<dbReference type="InterPro" id="IPR001739">
    <property type="entry name" value="Methyl_CpG_DNA-bd"/>
</dbReference>
<keyword evidence="9" id="KW-0539">Nucleus</keyword>
<dbReference type="InterPro" id="IPR003888">
    <property type="entry name" value="FYrich_N"/>
</dbReference>
<evidence type="ECO:0000256" key="2">
    <source>
        <dbReference type="ARBA" id="ARBA00022679"/>
    </source>
</evidence>
<dbReference type="CDD" id="cd15489">
    <property type="entry name" value="PHD_SF"/>
    <property type="match status" value="1"/>
</dbReference>
<dbReference type="GO" id="GO:0005634">
    <property type="term" value="C:nucleus"/>
    <property type="evidence" value="ECO:0007669"/>
    <property type="project" value="UniProtKB-SubCell"/>
</dbReference>
<dbReference type="InterPro" id="IPR018501">
    <property type="entry name" value="DDT_dom"/>
</dbReference>
<dbReference type="Pfam" id="PF01429">
    <property type="entry name" value="MBD"/>
    <property type="match status" value="1"/>
</dbReference>
<dbReference type="InterPro" id="IPR016177">
    <property type="entry name" value="DNA-bd_dom_sf"/>
</dbReference>
<evidence type="ECO:0000313" key="13">
    <source>
        <dbReference type="EMBL" id="CAK7328083.1"/>
    </source>
</evidence>
<dbReference type="Gene3D" id="3.30.160.360">
    <property type="match status" value="1"/>
</dbReference>
<sequence>MELTTDSSDITTRSPLGIDLNEIPSTSTSSPPENSLDVVLSFHESSDPAPGMAAGLRGEGSMCGTCGRPEVRGHVVVCDGCERGFHLGCAGMRGRQAINLAEWLCVECLSGGVKSKRWPLGIKRILDINASPPSDADDDLLSNFRKHTQGDNSFSAPVTYSNLLYAGNGLRSGPLMHAFTLGFEDVMHPMQTVDMSSEGVGMNFLHGGLRSRNNTTIRLLSRNPSEIFLQRLREFISERHGVLEEGWSIEFKHSISNYELYAVYCSPEGKTFHSMSEVAWHLGVMPNCNSMDMDSTSCGSLSLQESLHLPRNNKSKRYSLANVFSEHKETLMSGYCEQLFSNGQSIEIHNARFGKVGEFEMQEDGISNFQPSNEGLPVQFEDFFVLSLGKIDVRPTYHDASRIWPVGYRSCWHDKITGSIFLCEVSDGGDSGPVFKVRRVSCSLSPVPEGLTVLFRTNFGQYGSHKNEECDHMFFHNIDCESDDDIELILSDPAPPSYNDVLTCLQGSSNGTSEITQTSSFDSRSQNVLFSDLVSGEEIGEISVEERSSTSAWTVVSQKLIDAYSEIHRQRGHFKVSCNHADNEMGSPVWYTKSENSNISSASLAKFCSSPNFVGIPLERQGELGAFSSALSQWLDQDRFGLDTEFVNEMIEQLPGVKTCSKYEFLIDRDHYSSSPTIGNGLLMAIRKSRAESDALFQRPKRAKLAKDNLVDDQYPPGRLLCSKLPPVLVGDFYQVWELLCRFHEILGLKKPFSLEELEEEVINPWSNLSYLLKNFENKVCGSEVIDFHKADSRSGLNSFLCEESGMAVCGGSSHAFVNDEEFRMGVKGVGQTTVASVTHNSCGGAALTNAHSSLLGVLISELQCKVAPLVDPNFDSGESKSKRGRKKDADSSAPTRRNNLYMLPINELTWPELARRYILAILSMDGNLDSAEITTREIGRVFRCLQGDGGVLCGSLTGVAGMEADALLLAEATKKIFGSLSRKKDVLSIEDETADTSYDCENKNMKDGNMPDWAQVLEPVRKLPTNVGARIRKCVYDALEKSPPEWAKKRLEHSISKEVYKGNASGPTKKAVLSVLADVLTGVQQKALKTNKKKISIPISDIIMKQCRIVLRQAAAADDAKVFAPCWEEIS</sequence>
<dbReference type="InterPro" id="IPR019786">
    <property type="entry name" value="Zinc_finger_PHD-type_CS"/>
</dbReference>
<evidence type="ECO:0000259" key="12">
    <source>
        <dbReference type="PROSITE" id="PS50016"/>
    </source>
</evidence>
<dbReference type="EMBL" id="CAWUPB010000893">
    <property type="protein sequence ID" value="CAK7328083.1"/>
    <property type="molecule type" value="Genomic_DNA"/>
</dbReference>
<gene>
    <name evidence="13" type="ORF">DCAF_LOCUS5802</name>
</gene>
<feature type="region of interest" description="Disordered" evidence="11">
    <location>
        <begin position="1"/>
        <end position="35"/>
    </location>
</feature>
<reference evidence="13 14" key="1">
    <citation type="submission" date="2024-01" db="EMBL/GenBank/DDBJ databases">
        <authorList>
            <person name="Waweru B."/>
        </authorList>
    </citation>
    <scope>NUCLEOTIDE SEQUENCE [LARGE SCALE GENOMIC DNA]</scope>
</reference>
<keyword evidence="3" id="KW-0479">Metal-binding</keyword>
<dbReference type="GO" id="GO:0003677">
    <property type="term" value="F:DNA binding"/>
    <property type="evidence" value="ECO:0007669"/>
    <property type="project" value="UniProtKB-KW"/>
</dbReference>
<evidence type="ECO:0000256" key="4">
    <source>
        <dbReference type="ARBA" id="ARBA00022771"/>
    </source>
</evidence>
<accession>A0AAV1R513</accession>
<keyword evidence="8" id="KW-0804">Transcription</keyword>
<dbReference type="GO" id="GO:0016740">
    <property type="term" value="F:transferase activity"/>
    <property type="evidence" value="ECO:0007669"/>
    <property type="project" value="UniProtKB-KW"/>
</dbReference>
<dbReference type="GO" id="GO:0008270">
    <property type="term" value="F:zinc ion binding"/>
    <property type="evidence" value="ECO:0007669"/>
    <property type="project" value="UniProtKB-KW"/>
</dbReference>
<dbReference type="InterPro" id="IPR003889">
    <property type="entry name" value="FYrich_C"/>
</dbReference>
<keyword evidence="7" id="KW-0238">DNA-binding</keyword>
<evidence type="ECO:0000256" key="11">
    <source>
        <dbReference type="SAM" id="MobiDB-lite"/>
    </source>
</evidence>
<evidence type="ECO:0000256" key="6">
    <source>
        <dbReference type="ARBA" id="ARBA00023015"/>
    </source>
</evidence>
<dbReference type="SUPFAM" id="SSF57903">
    <property type="entry name" value="FYVE/PHD zinc finger"/>
    <property type="match status" value="1"/>
</dbReference>
<dbReference type="PROSITE" id="PS01359">
    <property type="entry name" value="ZF_PHD_1"/>
    <property type="match status" value="1"/>
</dbReference>
<evidence type="ECO:0000256" key="7">
    <source>
        <dbReference type="ARBA" id="ARBA00023125"/>
    </source>
</evidence>
<dbReference type="Pfam" id="PF02791">
    <property type="entry name" value="DDT"/>
    <property type="match status" value="1"/>
</dbReference>
<feature type="compositionally biased region" description="Polar residues" evidence="11">
    <location>
        <begin position="1"/>
        <end position="14"/>
    </location>
</feature>
<keyword evidence="5" id="KW-0862">Zinc</keyword>
<dbReference type="InterPro" id="IPR019787">
    <property type="entry name" value="Znf_PHD-finger"/>
</dbReference>
<dbReference type="PROSITE" id="PS51543">
    <property type="entry name" value="FYRC"/>
    <property type="match status" value="1"/>
</dbReference>
<feature type="region of interest" description="Disordered" evidence="11">
    <location>
        <begin position="876"/>
        <end position="897"/>
    </location>
</feature>
<dbReference type="GO" id="GO:0048731">
    <property type="term" value="P:system development"/>
    <property type="evidence" value="ECO:0007669"/>
    <property type="project" value="UniProtKB-ARBA"/>
</dbReference>
<dbReference type="Pfam" id="PF00628">
    <property type="entry name" value="PHD"/>
    <property type="match status" value="1"/>
</dbReference>
<keyword evidence="14" id="KW-1185">Reference proteome</keyword>
<dbReference type="InterPro" id="IPR001965">
    <property type="entry name" value="Znf_PHD"/>
</dbReference>
<evidence type="ECO:0000256" key="5">
    <source>
        <dbReference type="ARBA" id="ARBA00022833"/>
    </source>
</evidence>
<comment type="caution">
    <text evidence="13">The sequence shown here is derived from an EMBL/GenBank/DDBJ whole genome shotgun (WGS) entry which is preliminary data.</text>
</comment>
<dbReference type="PROSITE" id="PS50016">
    <property type="entry name" value="ZF_PHD_2"/>
    <property type="match status" value="1"/>
</dbReference>
<evidence type="ECO:0000256" key="1">
    <source>
        <dbReference type="ARBA" id="ARBA00004123"/>
    </source>
</evidence>
<dbReference type="AlphaFoldDB" id="A0AAV1R513"/>
<protein>
    <recommendedName>
        <fullName evidence="12">PHD-type domain-containing protein</fullName>
    </recommendedName>
</protein>
<dbReference type="SMART" id="SM00249">
    <property type="entry name" value="PHD"/>
    <property type="match status" value="1"/>
</dbReference>
<evidence type="ECO:0000313" key="14">
    <source>
        <dbReference type="Proteomes" id="UP001314170"/>
    </source>
</evidence>
<dbReference type="PROSITE" id="PS51542">
    <property type="entry name" value="FYRN"/>
    <property type="match status" value="1"/>
</dbReference>
<feature type="domain" description="PHD-type" evidence="12">
    <location>
        <begin position="60"/>
        <end position="111"/>
    </location>
</feature>
<dbReference type="InterPro" id="IPR013083">
    <property type="entry name" value="Znf_RING/FYVE/PHD"/>
</dbReference>
<dbReference type="Proteomes" id="UP001314170">
    <property type="component" value="Unassembled WGS sequence"/>
</dbReference>
<dbReference type="SUPFAM" id="SSF54171">
    <property type="entry name" value="DNA-binding domain"/>
    <property type="match status" value="1"/>
</dbReference>
<dbReference type="InterPro" id="IPR011011">
    <property type="entry name" value="Znf_FYVE_PHD"/>
</dbReference>
<dbReference type="Gene3D" id="3.30.40.10">
    <property type="entry name" value="Zinc/RING finger domain, C3HC4 (zinc finger)"/>
    <property type="match status" value="1"/>
</dbReference>
<dbReference type="Pfam" id="PF05965">
    <property type="entry name" value="FYRC"/>
    <property type="match status" value="1"/>
</dbReference>
<dbReference type="PANTHER" id="PTHR47162:SF8">
    <property type="entry name" value="METHYL-CPG-BINDING DOMAIN-CONTAINING PROTEIN 9"/>
    <property type="match status" value="1"/>
</dbReference>
<keyword evidence="4 10" id="KW-0863">Zinc-finger</keyword>
<comment type="subcellular location">
    <subcellularLocation>
        <location evidence="1">Nucleus</location>
    </subcellularLocation>
</comment>
<proteinExistence type="predicted"/>
<evidence type="ECO:0000256" key="3">
    <source>
        <dbReference type="ARBA" id="ARBA00022723"/>
    </source>
</evidence>
<evidence type="ECO:0000256" key="9">
    <source>
        <dbReference type="ARBA" id="ARBA00023242"/>
    </source>
</evidence>
<keyword evidence="2" id="KW-0808">Transferase</keyword>
<evidence type="ECO:0000256" key="8">
    <source>
        <dbReference type="ARBA" id="ARBA00023163"/>
    </source>
</evidence>
<evidence type="ECO:0000256" key="10">
    <source>
        <dbReference type="PROSITE-ProRule" id="PRU00146"/>
    </source>
</evidence>
<dbReference type="PANTHER" id="PTHR47162">
    <property type="entry name" value="OS02G0192300 PROTEIN"/>
    <property type="match status" value="1"/>
</dbReference>
<keyword evidence="6" id="KW-0805">Transcription regulation</keyword>
<dbReference type="GO" id="GO:0140993">
    <property type="term" value="F:histone modifying activity"/>
    <property type="evidence" value="ECO:0007669"/>
    <property type="project" value="UniProtKB-ARBA"/>
</dbReference>
<organism evidence="13 14">
    <name type="scientific">Dovyalis caffra</name>
    <dbReference type="NCBI Taxonomy" id="77055"/>
    <lineage>
        <taxon>Eukaryota</taxon>
        <taxon>Viridiplantae</taxon>
        <taxon>Streptophyta</taxon>
        <taxon>Embryophyta</taxon>
        <taxon>Tracheophyta</taxon>
        <taxon>Spermatophyta</taxon>
        <taxon>Magnoliopsida</taxon>
        <taxon>eudicotyledons</taxon>
        <taxon>Gunneridae</taxon>
        <taxon>Pentapetalae</taxon>
        <taxon>rosids</taxon>
        <taxon>fabids</taxon>
        <taxon>Malpighiales</taxon>
        <taxon>Salicaceae</taxon>
        <taxon>Flacourtieae</taxon>
        <taxon>Dovyalis</taxon>
    </lineage>
</organism>
<name>A0AAV1R513_9ROSI</name>